<accession>A0A8J7L9V1</accession>
<reference evidence="1 2" key="1">
    <citation type="journal article" date="2021" name="Int. J. Syst. Evol. Microbiol.">
        <title>Amazonocrinis nigriterrae gen. nov., sp. nov., Atlanticothrix silvestris gen. nov., sp. nov. and Dendronalium phyllosphericum gen. nov., sp. nov., nostocacean cyanobacteria from Brazilian environments.</title>
        <authorList>
            <person name="Alvarenga D.O."/>
            <person name="Andreote A.P.D."/>
            <person name="Branco L.H.Z."/>
            <person name="Delbaje E."/>
            <person name="Cruz R.B."/>
            <person name="Varani A.M."/>
            <person name="Fiore M.F."/>
        </authorList>
    </citation>
    <scope>NUCLEOTIDE SEQUENCE [LARGE SCALE GENOMIC DNA]</scope>
    <source>
        <strain evidence="1 2">CENA67</strain>
    </source>
</reference>
<name>A0A8J7L9V1_9NOST</name>
<dbReference type="AlphaFoldDB" id="A0A8J7L9V1"/>
<evidence type="ECO:0000313" key="1">
    <source>
        <dbReference type="EMBL" id="MBH8566014.1"/>
    </source>
</evidence>
<gene>
    <name evidence="1" type="ORF">I8748_28280</name>
</gene>
<protein>
    <submittedName>
        <fullName evidence="1">Uncharacterized protein</fullName>
    </submittedName>
</protein>
<dbReference type="EMBL" id="JAECZC010000081">
    <property type="protein sequence ID" value="MBH8566014.1"/>
    <property type="molecule type" value="Genomic_DNA"/>
</dbReference>
<sequence>MNYLLLQADEQLNQIEKVLAFFATFVLDSALVQQIMRWDMTVLRSSPWYEEIFQSGQREDRLSSIELTLEVKFGDEGLNLMPKISQISDIEELKTIQRSILSSETVEEVKRILEN</sequence>
<organism evidence="1 2">
    <name type="scientific">Amazonocrinis nigriterrae CENA67</name>
    <dbReference type="NCBI Taxonomy" id="2794033"/>
    <lineage>
        <taxon>Bacteria</taxon>
        <taxon>Bacillati</taxon>
        <taxon>Cyanobacteriota</taxon>
        <taxon>Cyanophyceae</taxon>
        <taxon>Nostocales</taxon>
        <taxon>Nostocaceae</taxon>
        <taxon>Amazonocrinis</taxon>
        <taxon>Amazonocrinis nigriterrae</taxon>
    </lineage>
</organism>
<keyword evidence="2" id="KW-1185">Reference proteome</keyword>
<dbReference type="Proteomes" id="UP000632766">
    <property type="component" value="Unassembled WGS sequence"/>
</dbReference>
<comment type="caution">
    <text evidence="1">The sequence shown here is derived from an EMBL/GenBank/DDBJ whole genome shotgun (WGS) entry which is preliminary data.</text>
</comment>
<proteinExistence type="predicted"/>
<evidence type="ECO:0000313" key="2">
    <source>
        <dbReference type="Proteomes" id="UP000632766"/>
    </source>
</evidence>